<accession>A0A1M7AH44</accession>
<name>A0A1M7AH44_9BACT</name>
<evidence type="ECO:0000313" key="2">
    <source>
        <dbReference type="Proteomes" id="UP000183947"/>
    </source>
</evidence>
<reference evidence="2" key="1">
    <citation type="submission" date="2016-11" db="EMBL/GenBank/DDBJ databases">
        <authorList>
            <person name="Varghese N."/>
            <person name="Submissions S."/>
        </authorList>
    </citation>
    <scope>NUCLEOTIDE SEQUENCE [LARGE SCALE GENOMIC DNA]</scope>
    <source>
        <strain evidence="2">DSM 18569</strain>
    </source>
</reference>
<dbReference type="AlphaFoldDB" id="A0A1M7AH44"/>
<dbReference type="Proteomes" id="UP000183947">
    <property type="component" value="Unassembled WGS sequence"/>
</dbReference>
<gene>
    <name evidence="1" type="ORF">SAMN02746009_02720</name>
</gene>
<dbReference type="STRING" id="1121959.SAMN02746009_02720"/>
<dbReference type="RefSeq" id="WP_139252288.1">
    <property type="nucleotide sequence ID" value="NZ_FRAS01000014.1"/>
</dbReference>
<evidence type="ECO:0000313" key="1">
    <source>
        <dbReference type="EMBL" id="SHL41935.1"/>
    </source>
</evidence>
<protein>
    <submittedName>
        <fullName evidence="1">Uncharacterized protein</fullName>
    </submittedName>
</protein>
<proteinExistence type="predicted"/>
<keyword evidence="2" id="KW-1185">Reference proteome</keyword>
<sequence length="223" mass="24840">MKQKPLEPSFNMPQAELLLMASTKLGYMRRDAADFAGRGVKPARLDGFDTLIQQFADMPTEEEMVQSAAVLTQAKDALRVQLLSAMQALMGKVGLKHNDRTPAYKAFGTSGLNSAREAELYTGIRQAVRVGRRTLSDYKEQGVTEAELAALADLNEQFLDALHEQQDAENESYSTTQTRLRAANALYEELSYLSEVGKALYVQTDVTKHEQYVIYDKVPAPKQ</sequence>
<dbReference type="OrthoDB" id="1242093at2"/>
<dbReference type="EMBL" id="FRAS01000014">
    <property type="protein sequence ID" value="SHL41935.1"/>
    <property type="molecule type" value="Genomic_DNA"/>
</dbReference>
<organism evidence="1 2">
    <name type="scientific">Hymenobacter psychrotolerans DSM 18569</name>
    <dbReference type="NCBI Taxonomy" id="1121959"/>
    <lineage>
        <taxon>Bacteria</taxon>
        <taxon>Pseudomonadati</taxon>
        <taxon>Bacteroidota</taxon>
        <taxon>Cytophagia</taxon>
        <taxon>Cytophagales</taxon>
        <taxon>Hymenobacteraceae</taxon>
        <taxon>Hymenobacter</taxon>
    </lineage>
</organism>